<dbReference type="Proteomes" id="UP000297693">
    <property type="component" value="Unassembled WGS sequence"/>
</dbReference>
<evidence type="ECO:0000313" key="2">
    <source>
        <dbReference type="Proteomes" id="UP000297693"/>
    </source>
</evidence>
<evidence type="ECO:0000313" key="1">
    <source>
        <dbReference type="EMBL" id="TGL63766.1"/>
    </source>
</evidence>
<protein>
    <submittedName>
        <fullName evidence="1">SH3 domain-containing protein</fullName>
    </submittedName>
</protein>
<gene>
    <name evidence="1" type="ORF">EHQ58_00975</name>
</gene>
<dbReference type="RefSeq" id="WP_135621474.1">
    <property type="nucleotide sequence ID" value="NZ_RQGD01000004.1"/>
</dbReference>
<accession>A0A4R9KCE9</accession>
<dbReference type="Gene3D" id="2.30.30.40">
    <property type="entry name" value="SH3 Domains"/>
    <property type="match status" value="1"/>
</dbReference>
<dbReference type="OrthoDB" id="331037at2"/>
<name>A0A4R9KCE9_9LEPT</name>
<reference evidence="1" key="1">
    <citation type="journal article" date="2019" name="PLoS Negl. Trop. Dis.">
        <title>Revisiting the worldwide diversity of Leptospira species in the environment.</title>
        <authorList>
            <person name="Vincent A.T."/>
            <person name="Schiettekatte O."/>
            <person name="Bourhy P."/>
            <person name="Veyrier F.J."/>
            <person name="Picardeau M."/>
        </authorList>
    </citation>
    <scope>NUCLEOTIDE SEQUENCE [LARGE SCALE GENOMIC DNA]</scope>
    <source>
        <strain evidence="1">201702476</strain>
    </source>
</reference>
<dbReference type="EMBL" id="RQGD01000004">
    <property type="protein sequence ID" value="TGL63766.1"/>
    <property type="molecule type" value="Genomic_DNA"/>
</dbReference>
<sequence length="312" mass="36087">MKQILLSILIVGLINCNESKSVDYSITSNENVNFEIYKTTAKSGLILRELPKRDSKKIATLDYDIFIKVFKTPHSKNETIEGVSGYWLNAEYLRMNGYVFSGYLSKLNEFETQLFARDTEELIESARNIEKTKTEEAMNLYYYIYRRSYFETNSPYCIDENCVNACEKYIQIKDCRNNPEKLNISTRNDFIEIIKLAIKEKNKRKLLEISNDCLSAVPICFFCDGGGLTTVNAKIDKIFENHSKIDFDTLNITENKITLEAKKPYKSKAIEYGNDTALPFIKIEFNKFEKGYLIEFLDGEVTYSSVQCFRGS</sequence>
<comment type="caution">
    <text evidence="1">The sequence shown here is derived from an EMBL/GenBank/DDBJ whole genome shotgun (WGS) entry which is preliminary data.</text>
</comment>
<keyword evidence="2" id="KW-1185">Reference proteome</keyword>
<dbReference type="AlphaFoldDB" id="A0A4R9KCE9"/>
<proteinExistence type="predicted"/>
<organism evidence="1 2">
    <name type="scientific">Leptospira ognonensis</name>
    <dbReference type="NCBI Taxonomy" id="2484945"/>
    <lineage>
        <taxon>Bacteria</taxon>
        <taxon>Pseudomonadati</taxon>
        <taxon>Spirochaetota</taxon>
        <taxon>Spirochaetia</taxon>
        <taxon>Leptospirales</taxon>
        <taxon>Leptospiraceae</taxon>
        <taxon>Leptospira</taxon>
    </lineage>
</organism>